<feature type="compositionally biased region" description="Polar residues" evidence="1">
    <location>
        <begin position="119"/>
        <end position="133"/>
    </location>
</feature>
<dbReference type="AlphaFoldDB" id="C0HFL8"/>
<evidence type="ECO:0000256" key="1">
    <source>
        <dbReference type="SAM" id="MobiDB-lite"/>
    </source>
</evidence>
<feature type="compositionally biased region" description="Polar residues" evidence="1">
    <location>
        <begin position="100"/>
        <end position="111"/>
    </location>
</feature>
<reference evidence="2" key="2">
    <citation type="submission" date="2012-06" db="EMBL/GenBank/DDBJ databases">
        <authorList>
            <person name="Yu Y."/>
            <person name="Currie J."/>
            <person name="Lomeli R."/>
            <person name="Angelova A."/>
            <person name="Collura K."/>
            <person name="Wissotski M."/>
            <person name="Campos D."/>
            <person name="Kudrna D."/>
            <person name="Golser W."/>
            <person name="Ashely E."/>
            <person name="Descour A."/>
            <person name="Fernandes J."/>
            <person name="Soderlund C."/>
            <person name="Walbot V."/>
        </authorList>
    </citation>
    <scope>NUCLEOTIDE SEQUENCE</scope>
    <source>
        <strain evidence="2">B73</strain>
    </source>
</reference>
<sequence length="172" mass="19492">MRLGVPFIAPRQLGAVEHGRTGQSGAHRTLSGVRFPSLNSEADRWRPWSRWRTGHVRCTPDSPVPPSSRWLGHVYRADRAADRWPGRPLAHRTVRCTPDSPVNYSRTSPVNSRERPVRPSQSGAPDTVRCTTGQSGAPDRIAFWLYTANFSLTRFLLFQALRHNTLVFKTMY</sequence>
<reference evidence="2" key="1">
    <citation type="journal article" date="2009" name="PLoS Genet.">
        <title>Sequencing, mapping, and analysis of 27,455 maize full-length cDNAs.</title>
        <authorList>
            <person name="Soderlund C."/>
            <person name="Descour A."/>
            <person name="Kudrna D."/>
            <person name="Bomhoff M."/>
            <person name="Boyd L."/>
            <person name="Currie J."/>
            <person name="Angelova A."/>
            <person name="Collura K."/>
            <person name="Wissotski M."/>
            <person name="Ashley E."/>
            <person name="Morrow D."/>
            <person name="Fernandes J."/>
            <person name="Walbot V."/>
            <person name="Yu Y."/>
        </authorList>
    </citation>
    <scope>NUCLEOTIDE SEQUENCE</scope>
    <source>
        <strain evidence="2">B73</strain>
    </source>
</reference>
<feature type="region of interest" description="Disordered" evidence="1">
    <location>
        <begin position="96"/>
        <end position="133"/>
    </location>
</feature>
<organism evidence="2">
    <name type="scientific">Zea mays</name>
    <name type="common">Maize</name>
    <dbReference type="NCBI Taxonomy" id="4577"/>
    <lineage>
        <taxon>Eukaryota</taxon>
        <taxon>Viridiplantae</taxon>
        <taxon>Streptophyta</taxon>
        <taxon>Embryophyta</taxon>
        <taxon>Tracheophyta</taxon>
        <taxon>Spermatophyta</taxon>
        <taxon>Magnoliopsida</taxon>
        <taxon>Liliopsida</taxon>
        <taxon>Poales</taxon>
        <taxon>Poaceae</taxon>
        <taxon>PACMAD clade</taxon>
        <taxon>Panicoideae</taxon>
        <taxon>Andropogonodae</taxon>
        <taxon>Andropogoneae</taxon>
        <taxon>Tripsacinae</taxon>
        <taxon>Zea</taxon>
    </lineage>
</organism>
<evidence type="ECO:0000313" key="2">
    <source>
        <dbReference type="EMBL" id="ACN25821.1"/>
    </source>
</evidence>
<protein>
    <submittedName>
        <fullName evidence="2">Uncharacterized protein</fullName>
    </submittedName>
</protein>
<accession>C0HFL8</accession>
<proteinExistence type="evidence at transcript level"/>
<dbReference type="EMBL" id="BT061124">
    <property type="protein sequence ID" value="ACN25821.1"/>
    <property type="molecule type" value="mRNA"/>
</dbReference>
<name>C0HFL8_MAIZE</name>